<gene>
    <name evidence="1" type="ORF">BDY19DRAFT_408344</name>
</gene>
<accession>A0ACB8UFR7</accession>
<dbReference type="EMBL" id="MU274902">
    <property type="protein sequence ID" value="KAI0093106.1"/>
    <property type="molecule type" value="Genomic_DNA"/>
</dbReference>
<reference evidence="1" key="1">
    <citation type="journal article" date="2021" name="Environ. Microbiol.">
        <title>Gene family expansions and transcriptome signatures uncover fungal adaptations to wood decay.</title>
        <authorList>
            <person name="Hage H."/>
            <person name="Miyauchi S."/>
            <person name="Viragh M."/>
            <person name="Drula E."/>
            <person name="Min B."/>
            <person name="Chaduli D."/>
            <person name="Navarro D."/>
            <person name="Favel A."/>
            <person name="Norest M."/>
            <person name="Lesage-Meessen L."/>
            <person name="Balint B."/>
            <person name="Merenyi Z."/>
            <person name="de Eugenio L."/>
            <person name="Morin E."/>
            <person name="Martinez A.T."/>
            <person name="Baldrian P."/>
            <person name="Stursova M."/>
            <person name="Martinez M.J."/>
            <person name="Novotny C."/>
            <person name="Magnuson J.K."/>
            <person name="Spatafora J.W."/>
            <person name="Maurice S."/>
            <person name="Pangilinan J."/>
            <person name="Andreopoulos W."/>
            <person name="LaButti K."/>
            <person name="Hundley H."/>
            <person name="Na H."/>
            <person name="Kuo A."/>
            <person name="Barry K."/>
            <person name="Lipzen A."/>
            <person name="Henrissat B."/>
            <person name="Riley R."/>
            <person name="Ahrendt S."/>
            <person name="Nagy L.G."/>
            <person name="Grigoriev I.V."/>
            <person name="Martin F."/>
            <person name="Rosso M.N."/>
        </authorList>
    </citation>
    <scope>NUCLEOTIDE SEQUENCE</scope>
    <source>
        <strain evidence="1">CBS 384.51</strain>
    </source>
</reference>
<dbReference type="Proteomes" id="UP001055072">
    <property type="component" value="Unassembled WGS sequence"/>
</dbReference>
<protein>
    <submittedName>
        <fullName evidence="1">Uncharacterized protein</fullName>
    </submittedName>
</protein>
<organism evidence="1 2">
    <name type="scientific">Irpex rosettiformis</name>
    <dbReference type="NCBI Taxonomy" id="378272"/>
    <lineage>
        <taxon>Eukaryota</taxon>
        <taxon>Fungi</taxon>
        <taxon>Dikarya</taxon>
        <taxon>Basidiomycota</taxon>
        <taxon>Agaricomycotina</taxon>
        <taxon>Agaricomycetes</taxon>
        <taxon>Polyporales</taxon>
        <taxon>Irpicaceae</taxon>
        <taxon>Irpex</taxon>
    </lineage>
</organism>
<comment type="caution">
    <text evidence="1">The sequence shown here is derived from an EMBL/GenBank/DDBJ whole genome shotgun (WGS) entry which is preliminary data.</text>
</comment>
<name>A0ACB8UFR7_9APHY</name>
<keyword evidence="2" id="KW-1185">Reference proteome</keyword>
<proteinExistence type="predicted"/>
<sequence>MSWFEGGYPGCTRHGEVKSDVGVNIVNVSHPIYHGCKNLEEAHAIFKRHQDAGTLFATIPEGEKPMLKQQDTDIPVFYSAARAPAGVSGTSATANTQANRMNRKARVESEDEDDAERTRVERAVPSDPITPSRGGSRQGTPARGRARAASPTPTPQANHTQTRRQATPRTQARAQNTNNARTADESPERAPAPSSSALRHRNIMIKNLFLTKTVNISSSRSPSFADGAQAASHARHTARSASPVEVCPSSSSEDEEDEDAGFFSPLTRQTSVSSPNSEIEGDSEPEAISEVSVAPSPRRPRATAEQELGAENVDAARRCQTPPSRSGSASATAVGSKCRQENGTGHTKNSGKSKASPPQRAQTGEGLNIDTSFKRTKLSSSPPTCQTQHEDGISPFSWLRSTEPSKGLDATTSIGGSTVPLPDPDFSITAALRARRSRTHASSASTYASDIDDGIIPTRPNTPPPPPPTTAVRERISSHRSHRPTIIPMRVCRACMQPFPNPPLPPPMSRSKGGSQDSIGTSSSRSSIKVCKHCYQPLPRSTSGSGSGSLSRSGSDSMATAAEYIEVDQVPLPPPVRGSSSQSSRSSRHSRAESVPMQRNALGLTGADSRSSAVPSSLKFSGVSDPRSPTKRSDTLPEIGSPRSQILSFRSLSNIP</sequence>
<evidence type="ECO:0000313" key="1">
    <source>
        <dbReference type="EMBL" id="KAI0093106.1"/>
    </source>
</evidence>
<evidence type="ECO:0000313" key="2">
    <source>
        <dbReference type="Proteomes" id="UP001055072"/>
    </source>
</evidence>